<dbReference type="AlphaFoldDB" id="A0A6B0SYX1"/>
<evidence type="ECO:0000259" key="1">
    <source>
        <dbReference type="Pfam" id="PF26485"/>
    </source>
</evidence>
<comment type="caution">
    <text evidence="2">The sequence shown here is derived from an EMBL/GenBank/DDBJ whole genome shotgun (WGS) entry which is preliminary data.</text>
</comment>
<feature type="domain" description="DUF8156" evidence="1">
    <location>
        <begin position="1"/>
        <end position="85"/>
    </location>
</feature>
<protein>
    <recommendedName>
        <fullName evidence="1">DUF8156 domain-containing protein</fullName>
    </recommendedName>
</protein>
<gene>
    <name evidence="2" type="ORF">GRX03_04180</name>
</gene>
<evidence type="ECO:0000313" key="3">
    <source>
        <dbReference type="Proteomes" id="UP000466535"/>
    </source>
</evidence>
<proteinExistence type="predicted"/>
<organism evidence="2 3">
    <name type="scientific">Halovenus carboxidivorans</name>
    <dbReference type="NCBI Taxonomy" id="2692199"/>
    <lineage>
        <taxon>Archaea</taxon>
        <taxon>Methanobacteriati</taxon>
        <taxon>Methanobacteriota</taxon>
        <taxon>Stenosarchaea group</taxon>
        <taxon>Halobacteria</taxon>
        <taxon>Halobacteriales</taxon>
        <taxon>Haloarculaceae</taxon>
        <taxon>Halovenus</taxon>
    </lineage>
</organism>
<dbReference type="EMBL" id="WUUT01000001">
    <property type="protein sequence ID" value="MXR50804.1"/>
    <property type="molecule type" value="Genomic_DNA"/>
</dbReference>
<dbReference type="Proteomes" id="UP000466535">
    <property type="component" value="Unassembled WGS sequence"/>
</dbReference>
<dbReference type="InterPro" id="IPR058469">
    <property type="entry name" value="DUF8156"/>
</dbReference>
<sequence>MGRTNPTYRDRLEEIEAEFEPYRRALRASEQPHVERLFEHGRTYAHAAGYLNHPNPEIPFLVSVLLAHERELAALTERVAQLEEVDDGADG</sequence>
<reference evidence="2 3" key="1">
    <citation type="submission" date="2019-12" db="EMBL/GenBank/DDBJ databases">
        <title>Isolation and characterization of three novel carbon monoxide-oxidizing members of Halobacteria from salione crusts and soils.</title>
        <authorList>
            <person name="Myers M.R."/>
            <person name="King G.M."/>
        </authorList>
    </citation>
    <scope>NUCLEOTIDE SEQUENCE [LARGE SCALE GENOMIC DNA]</scope>
    <source>
        <strain evidence="2 3">WSH3</strain>
    </source>
</reference>
<accession>A0A6B0SYX1</accession>
<keyword evidence="3" id="KW-1185">Reference proteome</keyword>
<dbReference type="RefSeq" id="WP_201289170.1">
    <property type="nucleotide sequence ID" value="NZ_WUUT01000001.1"/>
</dbReference>
<dbReference type="Pfam" id="PF26485">
    <property type="entry name" value="DUF8156"/>
    <property type="match status" value="1"/>
</dbReference>
<dbReference type="OrthoDB" id="11496at2157"/>
<evidence type="ECO:0000313" key="2">
    <source>
        <dbReference type="EMBL" id="MXR50804.1"/>
    </source>
</evidence>
<name>A0A6B0SYX1_9EURY</name>